<name>A0A174VTZ0_9FIRM</name>
<dbReference type="RefSeq" id="WP_055060566.1">
    <property type="nucleotide sequence ID" value="NZ_CZBP01000039.1"/>
</dbReference>
<reference evidence="2 3" key="1">
    <citation type="submission" date="2015-09" db="EMBL/GenBank/DDBJ databases">
        <authorList>
            <consortium name="Pathogen Informatics"/>
        </authorList>
    </citation>
    <scope>NUCLEOTIDE SEQUENCE [LARGE SCALE GENOMIC DNA]</scope>
    <source>
        <strain evidence="2 3">2789STDY5834957</strain>
    </source>
</reference>
<evidence type="ECO:0000313" key="2">
    <source>
        <dbReference type="EMBL" id="CUQ38263.1"/>
    </source>
</evidence>
<dbReference type="Proteomes" id="UP000095762">
    <property type="component" value="Unassembled WGS sequence"/>
</dbReference>
<dbReference type="InterPro" id="IPR019627">
    <property type="entry name" value="YAcAr"/>
</dbReference>
<protein>
    <submittedName>
        <fullName evidence="2">Protein of uncharacterized function (DUF2493)</fullName>
    </submittedName>
</protein>
<sequence length="126" mass="14175">MERRIIIAGTRTFSDYELLRKVMSQTFGSLSMQEIQEMKIVSGGCQGADMIGETFAHNNGLICVRFPANWNLYGKKAGPIRNEEMAKYASETYGILIAFWDGKSRGTKNMIDTAKKHGLEIHIVQI</sequence>
<dbReference type="Pfam" id="PF10686">
    <property type="entry name" value="YAcAr"/>
    <property type="match status" value="1"/>
</dbReference>
<dbReference type="AlphaFoldDB" id="A0A174VTZ0"/>
<feature type="domain" description="YspA cpYpsA-related SLOG" evidence="1">
    <location>
        <begin position="4"/>
        <end position="73"/>
    </location>
</feature>
<proteinExistence type="predicted"/>
<dbReference type="EMBL" id="CZBP01000039">
    <property type="protein sequence ID" value="CUQ38263.1"/>
    <property type="molecule type" value="Genomic_DNA"/>
</dbReference>
<evidence type="ECO:0000313" key="3">
    <source>
        <dbReference type="Proteomes" id="UP000095762"/>
    </source>
</evidence>
<evidence type="ECO:0000259" key="1">
    <source>
        <dbReference type="Pfam" id="PF10686"/>
    </source>
</evidence>
<organism evidence="2 3">
    <name type="scientific">Blautia obeum</name>
    <dbReference type="NCBI Taxonomy" id="40520"/>
    <lineage>
        <taxon>Bacteria</taxon>
        <taxon>Bacillati</taxon>
        <taxon>Bacillota</taxon>
        <taxon>Clostridia</taxon>
        <taxon>Lachnospirales</taxon>
        <taxon>Lachnospiraceae</taxon>
        <taxon>Blautia</taxon>
    </lineage>
</organism>
<accession>A0A174VTZ0</accession>
<gene>
    <name evidence="2" type="ORF">ERS852569_03527</name>
</gene>